<dbReference type="Proteomes" id="UP000054047">
    <property type="component" value="Unassembled WGS sequence"/>
</dbReference>
<dbReference type="AlphaFoldDB" id="A0A0C2CR99"/>
<dbReference type="OrthoDB" id="5800121at2759"/>
<gene>
    <name evidence="1" type="ORF">ANCDUO_17562</name>
</gene>
<accession>A0A0C2CR99</accession>
<reference evidence="1 2" key="1">
    <citation type="submission" date="2013-12" db="EMBL/GenBank/DDBJ databases">
        <title>Draft genome of the parsitic nematode Ancylostoma duodenale.</title>
        <authorList>
            <person name="Mitreva M."/>
        </authorList>
    </citation>
    <scope>NUCLEOTIDE SEQUENCE [LARGE SCALE GENOMIC DNA]</scope>
    <source>
        <strain evidence="1 2">Zhejiang</strain>
    </source>
</reference>
<dbReference type="EMBL" id="KN743891">
    <property type="protein sequence ID" value="KIH52337.1"/>
    <property type="molecule type" value="Genomic_DNA"/>
</dbReference>
<sequence length="84" mass="9654">MPAVTRLCHICNQDIREGVASITDKLRKAHLRWYGNVFRADEESVCKMGFAVRIPEGRTKLRWMDSLHADLNVVDIHPDQSYDG</sequence>
<evidence type="ECO:0000313" key="2">
    <source>
        <dbReference type="Proteomes" id="UP000054047"/>
    </source>
</evidence>
<evidence type="ECO:0000313" key="1">
    <source>
        <dbReference type="EMBL" id="KIH52337.1"/>
    </source>
</evidence>
<name>A0A0C2CR99_9BILA</name>
<protein>
    <submittedName>
        <fullName evidence="1">Uncharacterized protein</fullName>
    </submittedName>
</protein>
<proteinExistence type="predicted"/>
<keyword evidence="2" id="KW-1185">Reference proteome</keyword>
<organism evidence="1 2">
    <name type="scientific">Ancylostoma duodenale</name>
    <dbReference type="NCBI Taxonomy" id="51022"/>
    <lineage>
        <taxon>Eukaryota</taxon>
        <taxon>Metazoa</taxon>
        <taxon>Ecdysozoa</taxon>
        <taxon>Nematoda</taxon>
        <taxon>Chromadorea</taxon>
        <taxon>Rhabditida</taxon>
        <taxon>Rhabditina</taxon>
        <taxon>Rhabditomorpha</taxon>
        <taxon>Strongyloidea</taxon>
        <taxon>Ancylostomatidae</taxon>
        <taxon>Ancylostomatinae</taxon>
        <taxon>Ancylostoma</taxon>
    </lineage>
</organism>